<keyword evidence="1" id="KW-0732">Signal</keyword>
<proteinExistence type="predicted"/>
<dbReference type="EMBL" id="VZCC01000108">
    <property type="protein sequence ID" value="MQN85354.1"/>
    <property type="molecule type" value="Genomic_DNA"/>
</dbReference>
<feature type="domain" description="TonB-dependent receptor plug" evidence="2">
    <location>
        <begin position="40"/>
        <end position="128"/>
    </location>
</feature>
<evidence type="ECO:0000313" key="3">
    <source>
        <dbReference type="EMBL" id="MQN85354.1"/>
    </source>
</evidence>
<dbReference type="Proteomes" id="UP000421408">
    <property type="component" value="Unassembled WGS sequence"/>
</dbReference>
<evidence type="ECO:0000313" key="4">
    <source>
        <dbReference type="Proteomes" id="UP000421408"/>
    </source>
</evidence>
<dbReference type="NCBIfam" id="TIGR04056">
    <property type="entry name" value="OMP_RagA_SusC"/>
    <property type="match status" value="1"/>
</dbReference>
<dbReference type="SUPFAM" id="SSF56935">
    <property type="entry name" value="Porins"/>
    <property type="match status" value="1"/>
</dbReference>
<dbReference type="Gene3D" id="2.170.130.10">
    <property type="entry name" value="TonB-dependent receptor, plug domain"/>
    <property type="match status" value="1"/>
</dbReference>
<dbReference type="Pfam" id="PF07715">
    <property type="entry name" value="Plug"/>
    <property type="match status" value="1"/>
</dbReference>
<name>A0AA90V1C6_9BACT</name>
<reference evidence="4" key="1">
    <citation type="submission" date="2019-09" db="EMBL/GenBank/DDBJ databases">
        <title>Distinct polysaccharide growth profiles of human intestinal Prevotella copri isolates.</title>
        <authorList>
            <person name="Fehlner-Peach H."/>
            <person name="Magnabosco C."/>
            <person name="Raghavan V."/>
            <person name="Scher J.U."/>
            <person name="Tett A."/>
            <person name="Cox L.M."/>
            <person name="Gottsegen C."/>
            <person name="Watters A."/>
            <person name="Wiltshire- Gordon J.D."/>
            <person name="Segata N."/>
            <person name="Bonneau R."/>
            <person name="Littman D.R."/>
        </authorList>
    </citation>
    <scope>NUCLEOTIDE SEQUENCE [LARGE SCALE GENOMIC DNA]</scope>
    <source>
        <strain evidence="4">iAA108</strain>
    </source>
</reference>
<dbReference type="InterPro" id="IPR037066">
    <property type="entry name" value="Plug_dom_sf"/>
</dbReference>
<accession>A0AA90V1C6</accession>
<dbReference type="RefSeq" id="WP_153119752.1">
    <property type="nucleotide sequence ID" value="NZ_VZCC01000108.1"/>
</dbReference>
<feature type="chain" id="PRO_5041680030" evidence="1">
    <location>
        <begin position="24"/>
        <end position="933"/>
    </location>
</feature>
<evidence type="ECO:0000259" key="2">
    <source>
        <dbReference type="Pfam" id="PF07715"/>
    </source>
</evidence>
<protein>
    <submittedName>
        <fullName evidence="3">SusC/RagA family TonB-linked outer membrane protein</fullName>
    </submittedName>
</protein>
<organism evidence="3 4">
    <name type="scientific">Segatella copri</name>
    <dbReference type="NCBI Taxonomy" id="165179"/>
    <lineage>
        <taxon>Bacteria</taxon>
        <taxon>Pseudomonadati</taxon>
        <taxon>Bacteroidota</taxon>
        <taxon>Bacteroidia</taxon>
        <taxon>Bacteroidales</taxon>
        <taxon>Prevotellaceae</taxon>
        <taxon>Segatella</taxon>
    </lineage>
</organism>
<sequence>MKQNNKIITFSMLLAAMASNANAQNDYPDSVANKVNVAFKAVDKEDLLGGVASVNMVDLTDKSYSTYATSNLGSIVATDGWSSGGMLVLVDGVPRDLNNVLPSEIEQVTYLKGASATVLYGSRAAHGAILVTTKRGRTDGLHVSVRGNFSTYTPKEYPSWLGSAEYMTLYNEALLNDGKDPVYSQDLIANYAKGDDPYRYPNLNFYDKKYIKNHKERYEGVAEFTGGGKYANFYANIGLYHVGDLMNFGEGKDNHVNRLNVRGNIDLRLNSWVSGWVNANATFYDTRSDLSGYWGSSASIRPTSQYPLVPFIPIDRVDASDIESWKLIDNSNYLVDGKYLLGGTQNQQTNPFAAMYAAGYNKFTSRQLQFDAGIKLDLNSVLKGLSFKTQFAVDYSTTYNTSINNSYSVYEASWNNYNGAGAITSLKKYGTDKKSGTQNLSGSTSRQTIMFSGQFDWARNFGDHNVGATLLAHGYQIQNTGSYHRTSNANLGFQTTYNYQHKYYVDFSGAAIHSAKLAPGHREAFSPTVSAAWRLSKENFLKDVKWLDDLKLNASYGLIHEDVDISDYYMYDDVFTATGTWWGWSESANSMQTSDSKRAANYDLTFIKRNEFRVGLDASLFGGDIKLNANYFINNLNGFIVASDVNFPNYFHTYWPESQFIPNMNYNNSRYTGIDYTVDLHKKVGEVDLKLGLTGYHITSKNTRVAENVEYDWLKYEGQRTDALRGYKCLGFFQNEDEIKNSAVVNSNTKPGDLKYQDMNGDGVIDSKDEVVLGHWGADFNYGLNFTAKWKGFTLFAAGSGSVGGMGIKNNLMTWNYGDRKYSDVVRGRWTKETAATATYPRLTAENDGSLNFVTSDFWTYSTSAFRLDKVQLTYNLPQSLFQGKWTNWIKGVAVYVYGTDLLTIAKECKYMETAVGAEPQYRTYNLGFKVNL</sequence>
<gene>
    <name evidence="3" type="ORF">F7D74_15520</name>
</gene>
<dbReference type="InterPro" id="IPR012910">
    <property type="entry name" value="Plug_dom"/>
</dbReference>
<feature type="signal peptide" evidence="1">
    <location>
        <begin position="1"/>
        <end position="23"/>
    </location>
</feature>
<dbReference type="AlphaFoldDB" id="A0AA90V1C6"/>
<comment type="caution">
    <text evidence="3">The sequence shown here is derived from an EMBL/GenBank/DDBJ whole genome shotgun (WGS) entry which is preliminary data.</text>
</comment>
<evidence type="ECO:0000256" key="1">
    <source>
        <dbReference type="SAM" id="SignalP"/>
    </source>
</evidence>
<dbReference type="InterPro" id="IPR023996">
    <property type="entry name" value="TonB-dep_OMP_SusC/RagA"/>
</dbReference>